<dbReference type="Proteomes" id="UP000294194">
    <property type="component" value="Unassembled WGS sequence"/>
</dbReference>
<comment type="caution">
    <text evidence="2">The sequence shown here is derived from an EMBL/GenBank/DDBJ whole genome shotgun (WGS) entry which is preliminary data.</text>
</comment>
<feature type="transmembrane region" description="Helical" evidence="1">
    <location>
        <begin position="154"/>
        <end position="175"/>
    </location>
</feature>
<organism evidence="2 3">
    <name type="scientific">Glaciihabitans arcticus</name>
    <dbReference type="NCBI Taxonomy" id="2668039"/>
    <lineage>
        <taxon>Bacteria</taxon>
        <taxon>Bacillati</taxon>
        <taxon>Actinomycetota</taxon>
        <taxon>Actinomycetes</taxon>
        <taxon>Micrococcales</taxon>
        <taxon>Microbacteriaceae</taxon>
        <taxon>Glaciihabitans</taxon>
    </lineage>
</organism>
<evidence type="ECO:0000313" key="2">
    <source>
        <dbReference type="EMBL" id="TBN56486.1"/>
    </source>
</evidence>
<feature type="transmembrane region" description="Helical" evidence="1">
    <location>
        <begin position="105"/>
        <end position="126"/>
    </location>
</feature>
<accession>A0A4Q9GP24</accession>
<protein>
    <submittedName>
        <fullName evidence="2">DUF4184 family protein</fullName>
    </submittedName>
</protein>
<feature type="transmembrane region" description="Helical" evidence="1">
    <location>
        <begin position="61"/>
        <end position="84"/>
    </location>
</feature>
<feature type="transmembrane region" description="Helical" evidence="1">
    <location>
        <begin position="195"/>
        <end position="213"/>
    </location>
</feature>
<dbReference type="EMBL" id="SISG01000001">
    <property type="protein sequence ID" value="TBN56486.1"/>
    <property type="molecule type" value="Genomic_DNA"/>
</dbReference>
<keyword evidence="1" id="KW-1133">Transmembrane helix</keyword>
<name>A0A4Q9GP24_9MICO</name>
<sequence length="261" mass="28308">MRAAPAGAALYRCLVPFTLSHAAAALPFARTALPTAALVVGTMAPDLPYFLPLFLPREFSHSIAGVFTIDLLVGLLAFLLWAFVLRAPLFDYSPGWLRERMPRLAFSHPLLVPLAIVIGALTHIGLDVFTHEGSLDAVIPFMGQEFGPFSGANLVHGVFSVVGAVLIAMWVRRWVLRTPRVASSGLVSDGERRRWTWVLAAAFLVLFAIIWIAELASGVDVFDLHGLFVAFTIPVGIVGAVVVALCVVWRIRSSARLRSSP</sequence>
<feature type="transmembrane region" description="Helical" evidence="1">
    <location>
        <begin position="225"/>
        <end position="249"/>
    </location>
</feature>
<keyword evidence="1" id="KW-0812">Transmembrane</keyword>
<evidence type="ECO:0000313" key="3">
    <source>
        <dbReference type="Proteomes" id="UP000294194"/>
    </source>
</evidence>
<evidence type="ECO:0000256" key="1">
    <source>
        <dbReference type="SAM" id="Phobius"/>
    </source>
</evidence>
<keyword evidence="1" id="KW-0472">Membrane</keyword>
<dbReference type="Pfam" id="PF13803">
    <property type="entry name" value="DUF4184"/>
    <property type="match status" value="1"/>
</dbReference>
<dbReference type="AlphaFoldDB" id="A0A4Q9GP24"/>
<proteinExistence type="predicted"/>
<dbReference type="InterPro" id="IPR025238">
    <property type="entry name" value="DUF4184"/>
</dbReference>
<gene>
    <name evidence="2" type="ORF">EYE40_03205</name>
</gene>
<keyword evidence="3" id="KW-1185">Reference proteome</keyword>
<reference evidence="3" key="1">
    <citation type="submission" date="2019-02" db="EMBL/GenBank/DDBJ databases">
        <title>Glaciihabitans arcticus sp. nov., a psychrotolerant bacterium isolated from polar soil.</title>
        <authorList>
            <person name="Dahal R.H."/>
        </authorList>
    </citation>
    <scope>NUCLEOTIDE SEQUENCE [LARGE SCALE GENOMIC DNA]</scope>
    <source>
        <strain evidence="3">RP-3-7</strain>
    </source>
</reference>